<dbReference type="Proteomes" id="UP001595704">
    <property type="component" value="Unassembled WGS sequence"/>
</dbReference>
<dbReference type="Gene3D" id="3.40.50.12780">
    <property type="entry name" value="N-terminal domain of ligase-like"/>
    <property type="match status" value="1"/>
</dbReference>
<dbReference type="InterPro" id="IPR020845">
    <property type="entry name" value="AMP-binding_CS"/>
</dbReference>
<name>A0ABV7UHZ0_9HYPH</name>
<dbReference type="Pfam" id="PF13193">
    <property type="entry name" value="AMP-binding_C"/>
    <property type="match status" value="1"/>
</dbReference>
<dbReference type="EMBL" id="JBHRYC010000052">
    <property type="protein sequence ID" value="MFC3637918.1"/>
    <property type="molecule type" value="Genomic_DNA"/>
</dbReference>
<evidence type="ECO:0000256" key="2">
    <source>
        <dbReference type="ARBA" id="ARBA00022598"/>
    </source>
</evidence>
<dbReference type="PANTHER" id="PTHR43201:SF5">
    <property type="entry name" value="MEDIUM-CHAIN ACYL-COA LIGASE ACSF2, MITOCHONDRIAL"/>
    <property type="match status" value="1"/>
</dbReference>
<gene>
    <name evidence="5" type="ORF">ACFONL_11135</name>
</gene>
<dbReference type="PROSITE" id="PS00455">
    <property type="entry name" value="AMP_BINDING"/>
    <property type="match status" value="1"/>
</dbReference>
<dbReference type="SUPFAM" id="SSF56801">
    <property type="entry name" value="Acetyl-CoA synthetase-like"/>
    <property type="match status" value="1"/>
</dbReference>
<evidence type="ECO:0000313" key="6">
    <source>
        <dbReference type="Proteomes" id="UP001595704"/>
    </source>
</evidence>
<comment type="similarity">
    <text evidence="1">Belongs to the ATP-dependent AMP-binding enzyme family.</text>
</comment>
<dbReference type="InterPro" id="IPR025110">
    <property type="entry name" value="AMP-bd_C"/>
</dbReference>
<dbReference type="Gene3D" id="3.30.300.30">
    <property type="match status" value="1"/>
</dbReference>
<keyword evidence="6" id="KW-1185">Reference proteome</keyword>
<dbReference type="InterPro" id="IPR042099">
    <property type="entry name" value="ANL_N_sf"/>
</dbReference>
<dbReference type="PANTHER" id="PTHR43201">
    <property type="entry name" value="ACYL-COA SYNTHETASE"/>
    <property type="match status" value="1"/>
</dbReference>
<proteinExistence type="inferred from homology"/>
<evidence type="ECO:0000259" key="4">
    <source>
        <dbReference type="Pfam" id="PF13193"/>
    </source>
</evidence>
<comment type="caution">
    <text evidence="5">The sequence shown here is derived from an EMBL/GenBank/DDBJ whole genome shotgun (WGS) entry which is preliminary data.</text>
</comment>
<dbReference type="InterPro" id="IPR045851">
    <property type="entry name" value="AMP-bd_C_sf"/>
</dbReference>
<sequence>MHDPRFPPRQACVLRDVLDHHAGQTPEAIFVRLPDGEEVTWSRMRAMTRTTAGALRRLGVKQGEHVLVWLPNGLDMLRVWFAINYIGAVYVPLNVAYRSALLAHTVALSDARLIVLDAELAPRLAEIDRAQLAQAVVFGDNMPAALGIETFPSSILDEDTSDPLDLERPIEPWDTQSIIFTSGTTGPSKAVLSSYMHLTSLAGPQSWQWLRDDDRFLINLPLFHIGGTSCVYAMMLRGASIALVERFETGTFWQVVRRSGVTAVGLMGAMAPFLMNAPPADSDRGHGLRIAVIIPLSGDAEAFARRFGVEVYTVFNMTEISTPLISERNPVLPGTSGKPRPGVEVRLVDENDCETPAGSVGELIIRTDTPWAMNHGYYKNPEATAAAWRNGWFHTGDSFRRDANNNFFFVDRQKDAIRRRGENISSFEVETEAMQHPAVREAAAIPVPSAFGEDEVMLVISLAPGVAIDCGDLVRFMAARMAHFMTPRYIRIVDNLPKTPTAKVQKHLLRQDGITPDTFDREVAGIDIRRR</sequence>
<dbReference type="RefSeq" id="WP_210319896.1">
    <property type="nucleotide sequence ID" value="NZ_BNCG01000023.1"/>
</dbReference>
<dbReference type="InterPro" id="IPR000873">
    <property type="entry name" value="AMP-dep_synth/lig_dom"/>
</dbReference>
<evidence type="ECO:0000313" key="5">
    <source>
        <dbReference type="EMBL" id="MFC3637918.1"/>
    </source>
</evidence>
<organism evidence="5 6">
    <name type="scientific">Camelimonas fluminis</name>
    <dbReference type="NCBI Taxonomy" id="1576911"/>
    <lineage>
        <taxon>Bacteria</taxon>
        <taxon>Pseudomonadati</taxon>
        <taxon>Pseudomonadota</taxon>
        <taxon>Alphaproteobacteria</taxon>
        <taxon>Hyphomicrobiales</taxon>
        <taxon>Chelatococcaceae</taxon>
        <taxon>Camelimonas</taxon>
    </lineage>
</organism>
<reference evidence="6" key="1">
    <citation type="journal article" date="2019" name="Int. J. Syst. Evol. Microbiol.">
        <title>The Global Catalogue of Microorganisms (GCM) 10K type strain sequencing project: providing services to taxonomists for standard genome sequencing and annotation.</title>
        <authorList>
            <consortium name="The Broad Institute Genomics Platform"/>
            <consortium name="The Broad Institute Genome Sequencing Center for Infectious Disease"/>
            <person name="Wu L."/>
            <person name="Ma J."/>
        </authorList>
    </citation>
    <scope>NUCLEOTIDE SEQUENCE [LARGE SCALE GENOMIC DNA]</scope>
    <source>
        <strain evidence="6">KCTC 42282</strain>
    </source>
</reference>
<keyword evidence="2" id="KW-0436">Ligase</keyword>
<evidence type="ECO:0000256" key="1">
    <source>
        <dbReference type="ARBA" id="ARBA00006432"/>
    </source>
</evidence>
<feature type="domain" description="AMP-dependent synthetase/ligase" evidence="3">
    <location>
        <begin position="19"/>
        <end position="378"/>
    </location>
</feature>
<protein>
    <submittedName>
        <fullName evidence="5">AMP-binding protein</fullName>
    </submittedName>
</protein>
<evidence type="ECO:0000259" key="3">
    <source>
        <dbReference type="Pfam" id="PF00501"/>
    </source>
</evidence>
<accession>A0ABV7UHZ0</accession>
<dbReference type="Pfam" id="PF00501">
    <property type="entry name" value="AMP-binding"/>
    <property type="match status" value="1"/>
</dbReference>
<feature type="domain" description="AMP-binding enzyme C-terminal" evidence="4">
    <location>
        <begin position="428"/>
        <end position="503"/>
    </location>
</feature>